<dbReference type="Gene3D" id="2.60.40.10">
    <property type="entry name" value="Immunoglobulins"/>
    <property type="match status" value="2"/>
</dbReference>
<dbReference type="GO" id="GO:0050808">
    <property type="term" value="P:synapse organization"/>
    <property type="evidence" value="ECO:0007669"/>
    <property type="project" value="TreeGrafter"/>
</dbReference>
<dbReference type="STRING" id="158441.A0A226D148"/>
<dbReference type="InterPro" id="IPR003599">
    <property type="entry name" value="Ig_sub"/>
</dbReference>
<dbReference type="InterPro" id="IPR036179">
    <property type="entry name" value="Ig-like_dom_sf"/>
</dbReference>
<dbReference type="AlphaFoldDB" id="A0A226D148"/>
<feature type="domain" description="Ig-like" evidence="3">
    <location>
        <begin position="73"/>
        <end position="160"/>
    </location>
</feature>
<dbReference type="EMBL" id="LNIX01000042">
    <property type="protein sequence ID" value="OXA38903.1"/>
    <property type="molecule type" value="Genomic_DNA"/>
</dbReference>
<evidence type="ECO:0000256" key="1">
    <source>
        <dbReference type="ARBA" id="ARBA00023319"/>
    </source>
</evidence>
<dbReference type="InterPro" id="IPR050958">
    <property type="entry name" value="Cell_Adh-Cytoskel_Orgn"/>
</dbReference>
<protein>
    <submittedName>
        <fullName evidence="4">Lachesin</fullName>
    </submittedName>
</protein>
<evidence type="ECO:0000313" key="5">
    <source>
        <dbReference type="Proteomes" id="UP000198287"/>
    </source>
</evidence>
<sequence length="395" mass="43952">MRYEKEMSLAGFLISSILLSPQIHFHGRAGGVEVEMKKTRVEICIEMGEKIVHLFVCYLFFAVQCHEEDGETPKFITRSQTLRVVIGETVTLPCQVDRLGDYVLLWKRGNSVLSAGDMKITRDNRVELVDGFNLEIKKVRPLDGGDYVCQMSTLVPEEIHHTLEIMGYKVSKHCTYSFIIIVSLFDPSSTFSENMHCFCVSVPPSVRSDNNHLTISKGDQVTLSCRGSGNPVPTITWSRRNNLLPRGEQSVDGNTYGIQKADRHSAGVYLCSANNGVGTPVTTSIEVRVQYSVAAASSFLSTMHAIIIEKKKWLANEKGRKNELLCSDINSFSKVFLPHLEIPPPPRPRLPNDDEEDPPEIDVEGSWLHSGEGQEAILACVVHADPPTTTLMSSF</sequence>
<feature type="compositionally biased region" description="Acidic residues" evidence="2">
    <location>
        <begin position="353"/>
        <end position="363"/>
    </location>
</feature>
<dbReference type="InterPro" id="IPR003598">
    <property type="entry name" value="Ig_sub2"/>
</dbReference>
<dbReference type="InterPro" id="IPR013098">
    <property type="entry name" value="Ig_I-set"/>
</dbReference>
<evidence type="ECO:0000256" key="2">
    <source>
        <dbReference type="SAM" id="MobiDB-lite"/>
    </source>
</evidence>
<dbReference type="Pfam" id="PF07679">
    <property type="entry name" value="I-set"/>
    <property type="match status" value="1"/>
</dbReference>
<feature type="domain" description="Ig-like" evidence="3">
    <location>
        <begin position="204"/>
        <end position="288"/>
    </location>
</feature>
<organism evidence="4 5">
    <name type="scientific">Folsomia candida</name>
    <name type="common">Springtail</name>
    <dbReference type="NCBI Taxonomy" id="158441"/>
    <lineage>
        <taxon>Eukaryota</taxon>
        <taxon>Metazoa</taxon>
        <taxon>Ecdysozoa</taxon>
        <taxon>Arthropoda</taxon>
        <taxon>Hexapoda</taxon>
        <taxon>Collembola</taxon>
        <taxon>Entomobryomorpha</taxon>
        <taxon>Isotomoidea</taxon>
        <taxon>Isotomidae</taxon>
        <taxon>Proisotominae</taxon>
        <taxon>Folsomia</taxon>
    </lineage>
</organism>
<dbReference type="GO" id="GO:0008046">
    <property type="term" value="F:axon guidance receptor activity"/>
    <property type="evidence" value="ECO:0007669"/>
    <property type="project" value="TreeGrafter"/>
</dbReference>
<gene>
    <name evidence="4" type="ORF">Fcan01_26277</name>
</gene>
<dbReference type="InterPro" id="IPR007110">
    <property type="entry name" value="Ig-like_dom"/>
</dbReference>
<dbReference type="FunFam" id="2.60.40.10:FF:001233">
    <property type="entry name" value="Uncharacterized protein, isoform B"/>
    <property type="match status" value="1"/>
</dbReference>
<comment type="caution">
    <text evidence="4">The sequence shown here is derived from an EMBL/GenBank/DDBJ whole genome shotgun (WGS) entry which is preliminary data.</text>
</comment>
<dbReference type="InterPro" id="IPR013783">
    <property type="entry name" value="Ig-like_fold"/>
</dbReference>
<dbReference type="OrthoDB" id="6159398at2759"/>
<dbReference type="PROSITE" id="PS50835">
    <property type="entry name" value="IG_LIKE"/>
    <property type="match status" value="2"/>
</dbReference>
<dbReference type="Pfam" id="PF13927">
    <property type="entry name" value="Ig_3"/>
    <property type="match status" value="1"/>
</dbReference>
<feature type="region of interest" description="Disordered" evidence="2">
    <location>
        <begin position="343"/>
        <end position="363"/>
    </location>
</feature>
<proteinExistence type="predicted"/>
<reference evidence="4 5" key="1">
    <citation type="submission" date="2015-12" db="EMBL/GenBank/DDBJ databases">
        <title>The genome of Folsomia candida.</title>
        <authorList>
            <person name="Faddeeva A."/>
            <person name="Derks M.F."/>
            <person name="Anvar Y."/>
            <person name="Smit S."/>
            <person name="Van Straalen N."/>
            <person name="Roelofs D."/>
        </authorList>
    </citation>
    <scope>NUCLEOTIDE SEQUENCE [LARGE SCALE GENOMIC DNA]</scope>
    <source>
        <strain evidence="4 5">VU population</strain>
        <tissue evidence="4">Whole body</tissue>
    </source>
</reference>
<dbReference type="GO" id="GO:0005886">
    <property type="term" value="C:plasma membrane"/>
    <property type="evidence" value="ECO:0007669"/>
    <property type="project" value="TreeGrafter"/>
</dbReference>
<dbReference type="PANTHER" id="PTHR45080:SF33">
    <property type="entry name" value="IG-LIKE DOMAIN-CONTAINING PROTEIN"/>
    <property type="match status" value="1"/>
</dbReference>
<name>A0A226D148_FOLCA</name>
<dbReference type="PANTHER" id="PTHR45080">
    <property type="entry name" value="CONTACTIN 5"/>
    <property type="match status" value="1"/>
</dbReference>
<dbReference type="SUPFAM" id="SSF48726">
    <property type="entry name" value="Immunoglobulin"/>
    <property type="match status" value="2"/>
</dbReference>
<dbReference type="GO" id="GO:0043025">
    <property type="term" value="C:neuronal cell body"/>
    <property type="evidence" value="ECO:0007669"/>
    <property type="project" value="TreeGrafter"/>
</dbReference>
<dbReference type="SMART" id="SM00409">
    <property type="entry name" value="IG"/>
    <property type="match status" value="2"/>
</dbReference>
<dbReference type="Proteomes" id="UP000198287">
    <property type="component" value="Unassembled WGS sequence"/>
</dbReference>
<keyword evidence="1" id="KW-0393">Immunoglobulin domain</keyword>
<evidence type="ECO:0000313" key="4">
    <source>
        <dbReference type="EMBL" id="OXA38903.1"/>
    </source>
</evidence>
<dbReference type="GO" id="GO:0030424">
    <property type="term" value="C:axon"/>
    <property type="evidence" value="ECO:0007669"/>
    <property type="project" value="TreeGrafter"/>
</dbReference>
<keyword evidence="5" id="KW-1185">Reference proteome</keyword>
<evidence type="ECO:0000259" key="3">
    <source>
        <dbReference type="PROSITE" id="PS50835"/>
    </source>
</evidence>
<dbReference type="SMART" id="SM00408">
    <property type="entry name" value="IGc2"/>
    <property type="match status" value="2"/>
</dbReference>
<dbReference type="GO" id="GO:0007156">
    <property type="term" value="P:homophilic cell adhesion via plasma membrane adhesion molecules"/>
    <property type="evidence" value="ECO:0007669"/>
    <property type="project" value="TreeGrafter"/>
</dbReference>
<accession>A0A226D148</accession>
<dbReference type="FunFam" id="2.60.40.10:FF:001268">
    <property type="entry name" value="Blast:Protein CEPU-1"/>
    <property type="match status" value="1"/>
</dbReference>